<dbReference type="STRING" id="580340.Tlie_0378"/>
<reference evidence="2" key="1">
    <citation type="submission" date="2011-10" db="EMBL/GenBank/DDBJ databases">
        <title>The complete genome of chromosome of Thermovirga lienii DSM 17291.</title>
        <authorList>
            <consortium name="US DOE Joint Genome Institute (JGI-PGF)"/>
            <person name="Lucas S."/>
            <person name="Copeland A."/>
            <person name="Lapidus A."/>
            <person name="Glavina del Rio T."/>
            <person name="Dalin E."/>
            <person name="Tice H."/>
            <person name="Bruce D."/>
            <person name="Goodwin L."/>
            <person name="Pitluck S."/>
            <person name="Peters L."/>
            <person name="Mikhailova N."/>
            <person name="Saunders E."/>
            <person name="Kyrpides N."/>
            <person name="Mavromatis K."/>
            <person name="Ivanova N."/>
            <person name="Last F.I."/>
            <person name="Brettin T."/>
            <person name="Detter J.C."/>
            <person name="Han C."/>
            <person name="Larimer F."/>
            <person name="Land M."/>
            <person name="Hauser L."/>
            <person name="Markowitz V."/>
            <person name="Cheng J.-F."/>
            <person name="Hugenholtz P."/>
            <person name="Woyke T."/>
            <person name="Wu D."/>
            <person name="Spring S."/>
            <person name="Schroeder M."/>
            <person name="Brambilla E.-M."/>
            <person name="Klenk H.-P."/>
            <person name="Eisen J.A."/>
        </authorList>
    </citation>
    <scope>NUCLEOTIDE SEQUENCE [LARGE SCALE GENOMIC DNA]</scope>
    <source>
        <strain evidence="2">ATCC BAA-1197 / DSM 17291 / Cas60314</strain>
    </source>
</reference>
<dbReference type="AlphaFoldDB" id="G7V779"/>
<organism evidence="1 2">
    <name type="scientific">Thermovirga lienii (strain ATCC BAA-1197 / DSM 17291 / Cas60314)</name>
    <dbReference type="NCBI Taxonomy" id="580340"/>
    <lineage>
        <taxon>Bacteria</taxon>
        <taxon>Thermotogati</taxon>
        <taxon>Synergistota</taxon>
        <taxon>Synergistia</taxon>
        <taxon>Synergistales</taxon>
        <taxon>Thermovirgaceae</taxon>
        <taxon>Thermovirga</taxon>
    </lineage>
</organism>
<reference evidence="1 2" key="2">
    <citation type="journal article" date="2012" name="Stand. Genomic Sci.">
        <title>Genome sequence of the moderately thermophilic, amino-acid-degrading and sulfur-reducing bacterium Thermovirga lienii type strain (Cas60314(T)).</title>
        <authorList>
            <person name="Goker M."/>
            <person name="Saunders E."/>
            <person name="Lapidus A."/>
            <person name="Nolan M."/>
            <person name="Lucas S."/>
            <person name="Hammon N."/>
            <person name="Deshpande S."/>
            <person name="Cheng J.F."/>
            <person name="Han C."/>
            <person name="Tapia R."/>
            <person name="Goodwin L.A."/>
            <person name="Pitluck S."/>
            <person name="Liolios K."/>
            <person name="Mavromatis K."/>
            <person name="Pagani I."/>
            <person name="Ivanova N."/>
            <person name="Mikhailova N."/>
            <person name="Pati A."/>
            <person name="Chen A."/>
            <person name="Palaniappan K."/>
            <person name="Land M."/>
            <person name="Chang Y.J."/>
            <person name="Jeffries C.D."/>
            <person name="Brambilla E.M."/>
            <person name="Rohde M."/>
            <person name="Spring S."/>
            <person name="Detter J.C."/>
            <person name="Woyke T."/>
            <person name="Bristow J."/>
            <person name="Eisen J.A."/>
            <person name="Markowitz V."/>
            <person name="Hugenholtz P."/>
            <person name="Kyrpides N.C."/>
            <person name="Klenk H.P."/>
        </authorList>
    </citation>
    <scope>NUCLEOTIDE SEQUENCE [LARGE SCALE GENOMIC DNA]</scope>
    <source>
        <strain evidence="2">ATCC BAA-1197 / DSM 17291 / Cas60314</strain>
    </source>
</reference>
<proteinExistence type="predicted"/>
<accession>G7V779</accession>
<name>G7V779_THELD</name>
<dbReference type="Proteomes" id="UP000005868">
    <property type="component" value="Chromosome"/>
</dbReference>
<dbReference type="EMBL" id="CP003096">
    <property type="protein sequence ID" value="AER66113.1"/>
    <property type="molecule type" value="Genomic_DNA"/>
</dbReference>
<keyword evidence="2" id="KW-1185">Reference proteome</keyword>
<evidence type="ECO:0000313" key="1">
    <source>
        <dbReference type="EMBL" id="AER66113.1"/>
    </source>
</evidence>
<sequence>MASRMTTGGRSYVVARNSAKGDFELVSRMKYPYVIIEGKRPLLRLVKFVDFMSSTPDPVENGFFVACSRPYEGENITYEGYASVIVEVMDYVKKSGLRCCIIFSSSACVYVHPDETIEASVTPDEYIDLV</sequence>
<protein>
    <submittedName>
        <fullName evidence="1">Uncharacterized protein</fullName>
    </submittedName>
</protein>
<gene>
    <name evidence="1" type="ordered locus">Tlie_0378</name>
</gene>
<dbReference type="KEGG" id="tli:Tlie_0378"/>
<evidence type="ECO:0000313" key="2">
    <source>
        <dbReference type="Proteomes" id="UP000005868"/>
    </source>
</evidence>
<dbReference type="HOGENOM" id="CLU_1937142_0_0_0"/>